<dbReference type="CDD" id="cd17535">
    <property type="entry name" value="REC_NarL-like"/>
    <property type="match status" value="1"/>
</dbReference>
<keyword evidence="3" id="KW-0238">DNA-binding</keyword>
<dbReference type="GO" id="GO:0000160">
    <property type="term" value="P:phosphorelay signal transduction system"/>
    <property type="evidence" value="ECO:0007669"/>
    <property type="project" value="InterPro"/>
</dbReference>
<evidence type="ECO:0000256" key="4">
    <source>
        <dbReference type="ARBA" id="ARBA00023163"/>
    </source>
</evidence>
<evidence type="ECO:0000256" key="3">
    <source>
        <dbReference type="ARBA" id="ARBA00023125"/>
    </source>
</evidence>
<dbReference type="EMBL" id="CP119313">
    <property type="protein sequence ID" value="WEK21351.1"/>
    <property type="molecule type" value="Genomic_DNA"/>
</dbReference>
<dbReference type="CDD" id="cd06170">
    <property type="entry name" value="LuxR_C_like"/>
    <property type="match status" value="1"/>
</dbReference>
<reference evidence="8" key="1">
    <citation type="submission" date="2023-03" db="EMBL/GenBank/DDBJ databases">
        <title>Andean soil-derived lignocellulolytic bacterial consortium as a source of novel taxa and putative plastic-active enzymes.</title>
        <authorList>
            <person name="Diaz-Garcia L."/>
            <person name="Chuvochina M."/>
            <person name="Feuerriegel G."/>
            <person name="Bunk B."/>
            <person name="Sproer C."/>
            <person name="Streit W.R."/>
            <person name="Rodriguez L.M."/>
            <person name="Overmann J."/>
            <person name="Jimenez D.J."/>
        </authorList>
    </citation>
    <scope>NUCLEOTIDE SEQUENCE</scope>
    <source>
        <strain evidence="8">MAG 3858</strain>
    </source>
</reference>
<evidence type="ECO:0000256" key="1">
    <source>
        <dbReference type="ARBA" id="ARBA00022553"/>
    </source>
</evidence>
<dbReference type="PANTHER" id="PTHR43214:SF41">
    <property type="entry name" value="NITRATE_NITRITE RESPONSE REGULATOR PROTEIN NARP"/>
    <property type="match status" value="1"/>
</dbReference>
<keyword evidence="4" id="KW-0804">Transcription</keyword>
<dbReference type="SUPFAM" id="SSF52172">
    <property type="entry name" value="CheY-like"/>
    <property type="match status" value="1"/>
</dbReference>
<sequence length="217" mass="24621">MNLWNSTRIAYVEDQKGVRESVCDFLDSKGNTHVIYSTDNGNDLINYLHETVPLPNICIIDISMPKMDGLTLLKKIRKTFGKSLPCLIYTMHHNEQTIMKALHLGANGYLSKQYGYEELYQAVVAIATTGFAYTKDADVNMFESIMNHKTKVFNLSEKERQFIKHAGSDLSYPEIARLMNISAKTVENYRSKCFKKLNVSTRVGLTLEAIKLGIINI</sequence>
<dbReference type="SUPFAM" id="SSF46894">
    <property type="entry name" value="C-terminal effector domain of the bipartite response regulators"/>
    <property type="match status" value="1"/>
</dbReference>
<dbReference type="InterPro" id="IPR001789">
    <property type="entry name" value="Sig_transdc_resp-reg_receiver"/>
</dbReference>
<organism evidence="8 9">
    <name type="scientific">Candidatus Pedobacter colombiensis</name>
    <dbReference type="NCBI Taxonomy" id="3121371"/>
    <lineage>
        <taxon>Bacteria</taxon>
        <taxon>Pseudomonadati</taxon>
        <taxon>Bacteroidota</taxon>
        <taxon>Sphingobacteriia</taxon>
        <taxon>Sphingobacteriales</taxon>
        <taxon>Sphingobacteriaceae</taxon>
        <taxon>Pedobacter</taxon>
    </lineage>
</organism>
<gene>
    <name evidence="8" type="ORF">P0Y49_09375</name>
</gene>
<feature type="domain" description="HTH luxR-type" evidence="6">
    <location>
        <begin position="148"/>
        <end position="213"/>
    </location>
</feature>
<dbReference type="Pfam" id="PF00196">
    <property type="entry name" value="GerE"/>
    <property type="match status" value="1"/>
</dbReference>
<dbReference type="Gene3D" id="3.40.50.2300">
    <property type="match status" value="1"/>
</dbReference>
<keyword evidence="2" id="KW-0805">Transcription regulation</keyword>
<dbReference type="InterPro" id="IPR039420">
    <property type="entry name" value="WalR-like"/>
</dbReference>
<dbReference type="InterPro" id="IPR036388">
    <property type="entry name" value="WH-like_DNA-bd_sf"/>
</dbReference>
<protein>
    <submittedName>
        <fullName evidence="8">Response regulator transcription factor</fullName>
    </submittedName>
</protein>
<dbReference type="InterPro" id="IPR000792">
    <property type="entry name" value="Tscrpt_reg_LuxR_C"/>
</dbReference>
<dbReference type="PROSITE" id="PS50043">
    <property type="entry name" value="HTH_LUXR_2"/>
    <property type="match status" value="1"/>
</dbReference>
<dbReference type="Proteomes" id="UP001214530">
    <property type="component" value="Chromosome"/>
</dbReference>
<dbReference type="Gene3D" id="1.10.10.10">
    <property type="entry name" value="Winged helix-like DNA-binding domain superfamily/Winged helix DNA-binding domain"/>
    <property type="match status" value="1"/>
</dbReference>
<dbReference type="SMART" id="SM00421">
    <property type="entry name" value="HTH_LUXR"/>
    <property type="match status" value="1"/>
</dbReference>
<dbReference type="PANTHER" id="PTHR43214">
    <property type="entry name" value="TWO-COMPONENT RESPONSE REGULATOR"/>
    <property type="match status" value="1"/>
</dbReference>
<dbReference type="AlphaFoldDB" id="A0AAJ5WB47"/>
<evidence type="ECO:0000256" key="5">
    <source>
        <dbReference type="PROSITE-ProRule" id="PRU00169"/>
    </source>
</evidence>
<evidence type="ECO:0000313" key="9">
    <source>
        <dbReference type="Proteomes" id="UP001214530"/>
    </source>
</evidence>
<dbReference type="InterPro" id="IPR058245">
    <property type="entry name" value="NreC/VraR/RcsB-like_REC"/>
</dbReference>
<name>A0AAJ5WB47_9SPHI</name>
<feature type="domain" description="Response regulatory" evidence="7">
    <location>
        <begin position="8"/>
        <end position="127"/>
    </location>
</feature>
<proteinExistence type="predicted"/>
<dbReference type="PROSITE" id="PS50110">
    <property type="entry name" value="RESPONSE_REGULATORY"/>
    <property type="match status" value="1"/>
</dbReference>
<accession>A0AAJ5WB47</accession>
<dbReference type="GO" id="GO:0006355">
    <property type="term" value="P:regulation of DNA-templated transcription"/>
    <property type="evidence" value="ECO:0007669"/>
    <property type="project" value="InterPro"/>
</dbReference>
<evidence type="ECO:0000256" key="2">
    <source>
        <dbReference type="ARBA" id="ARBA00023015"/>
    </source>
</evidence>
<dbReference type="GO" id="GO:0003677">
    <property type="term" value="F:DNA binding"/>
    <property type="evidence" value="ECO:0007669"/>
    <property type="project" value="UniProtKB-KW"/>
</dbReference>
<keyword evidence="1 5" id="KW-0597">Phosphoprotein</keyword>
<evidence type="ECO:0000313" key="8">
    <source>
        <dbReference type="EMBL" id="WEK21351.1"/>
    </source>
</evidence>
<dbReference type="Pfam" id="PF00072">
    <property type="entry name" value="Response_reg"/>
    <property type="match status" value="1"/>
</dbReference>
<dbReference type="SMART" id="SM00448">
    <property type="entry name" value="REC"/>
    <property type="match status" value="1"/>
</dbReference>
<evidence type="ECO:0000259" key="7">
    <source>
        <dbReference type="PROSITE" id="PS50110"/>
    </source>
</evidence>
<dbReference type="InterPro" id="IPR016032">
    <property type="entry name" value="Sig_transdc_resp-reg_C-effctor"/>
</dbReference>
<feature type="modified residue" description="4-aspartylphosphate" evidence="5">
    <location>
        <position position="61"/>
    </location>
</feature>
<dbReference type="InterPro" id="IPR011006">
    <property type="entry name" value="CheY-like_superfamily"/>
</dbReference>
<evidence type="ECO:0000259" key="6">
    <source>
        <dbReference type="PROSITE" id="PS50043"/>
    </source>
</evidence>